<accession>A0A2T1HXS7</accession>
<dbReference type="AlphaFoldDB" id="A0A2T1HXS7"/>
<dbReference type="Pfam" id="PF01575">
    <property type="entry name" value="MaoC_dehydratas"/>
    <property type="match status" value="1"/>
</dbReference>
<protein>
    <recommendedName>
        <fullName evidence="1">MaoC-like domain-containing protein</fullName>
    </recommendedName>
</protein>
<organism evidence="2 3">
    <name type="scientific">Alsobacter soli</name>
    <dbReference type="NCBI Taxonomy" id="2109933"/>
    <lineage>
        <taxon>Bacteria</taxon>
        <taxon>Pseudomonadati</taxon>
        <taxon>Pseudomonadota</taxon>
        <taxon>Alphaproteobacteria</taxon>
        <taxon>Hyphomicrobiales</taxon>
        <taxon>Alsobacteraceae</taxon>
        <taxon>Alsobacter</taxon>
    </lineage>
</organism>
<evidence type="ECO:0000313" key="3">
    <source>
        <dbReference type="Proteomes" id="UP000239772"/>
    </source>
</evidence>
<dbReference type="SUPFAM" id="SSF54637">
    <property type="entry name" value="Thioesterase/thiol ester dehydrase-isomerase"/>
    <property type="match status" value="1"/>
</dbReference>
<gene>
    <name evidence="2" type="ORF">SLNSH_04285</name>
</gene>
<dbReference type="OrthoDB" id="9800237at2"/>
<sequence>MIIEVPYDADAALALADLAAGLAGHGRAGRPSPLASALVLAGRATSSMRNRLERFPAGTALVQESLRHASRGVFAHDGVVAARVEFDDSVARAPVLLAAFEQPSAGASATLTAGLRLADAASLAGPGPDARARLGGATRLRTAPLAPAVVAGYLAAVGDPNPIHADRDRARALGLTGPVAPGGLIALLAEAAARALDFPSGATVYSGRFLSPALVGEPLELAVAPRPSSGEAAEARVLVMTPGLRLVAVLDLRAESARG</sequence>
<reference evidence="3" key="1">
    <citation type="submission" date="2018-03" db="EMBL/GenBank/DDBJ databases">
        <authorList>
            <person name="Sun L."/>
            <person name="Liu H."/>
            <person name="Chen W."/>
            <person name="Huang K."/>
            <person name="Liu W."/>
            <person name="Gao X."/>
        </authorList>
    </citation>
    <scope>NUCLEOTIDE SEQUENCE [LARGE SCALE GENOMIC DNA]</scope>
    <source>
        <strain evidence="3">SH9</strain>
    </source>
</reference>
<dbReference type="Proteomes" id="UP000239772">
    <property type="component" value="Unassembled WGS sequence"/>
</dbReference>
<dbReference type="InterPro" id="IPR029069">
    <property type="entry name" value="HotDog_dom_sf"/>
</dbReference>
<dbReference type="InterPro" id="IPR002539">
    <property type="entry name" value="MaoC-like_dom"/>
</dbReference>
<evidence type="ECO:0000313" key="2">
    <source>
        <dbReference type="EMBL" id="PSC06502.1"/>
    </source>
</evidence>
<name>A0A2T1HXS7_9HYPH</name>
<dbReference type="CDD" id="cd03441">
    <property type="entry name" value="R_hydratase_like"/>
    <property type="match status" value="1"/>
</dbReference>
<keyword evidence="3" id="KW-1185">Reference proteome</keyword>
<proteinExistence type="predicted"/>
<dbReference type="EMBL" id="PVZS01000003">
    <property type="protein sequence ID" value="PSC06502.1"/>
    <property type="molecule type" value="Genomic_DNA"/>
</dbReference>
<feature type="domain" description="MaoC-like" evidence="1">
    <location>
        <begin position="141"/>
        <end position="222"/>
    </location>
</feature>
<evidence type="ECO:0000259" key="1">
    <source>
        <dbReference type="Pfam" id="PF01575"/>
    </source>
</evidence>
<dbReference type="RefSeq" id="WP_106335416.1">
    <property type="nucleotide sequence ID" value="NZ_PVZS01000003.1"/>
</dbReference>
<dbReference type="Gene3D" id="3.10.129.10">
    <property type="entry name" value="Hotdog Thioesterase"/>
    <property type="match status" value="1"/>
</dbReference>
<comment type="caution">
    <text evidence="2">The sequence shown here is derived from an EMBL/GenBank/DDBJ whole genome shotgun (WGS) entry which is preliminary data.</text>
</comment>